<feature type="compositionally biased region" description="Polar residues" evidence="3">
    <location>
        <begin position="967"/>
        <end position="983"/>
    </location>
</feature>
<feature type="compositionally biased region" description="Basic and acidic residues" evidence="3">
    <location>
        <begin position="460"/>
        <end position="470"/>
    </location>
</feature>
<organism evidence="5 6">
    <name type="scientific">Limulus polyphemus</name>
    <name type="common">Atlantic horseshoe crab</name>
    <dbReference type="NCBI Taxonomy" id="6850"/>
    <lineage>
        <taxon>Eukaryota</taxon>
        <taxon>Metazoa</taxon>
        <taxon>Ecdysozoa</taxon>
        <taxon>Arthropoda</taxon>
        <taxon>Chelicerata</taxon>
        <taxon>Merostomata</taxon>
        <taxon>Xiphosura</taxon>
        <taxon>Limulidae</taxon>
        <taxon>Limulus</taxon>
    </lineage>
</organism>
<dbReference type="PANTHER" id="PTHR21677:SF1">
    <property type="entry name" value="PROTEIN CRAMPED-LIKE"/>
    <property type="match status" value="1"/>
</dbReference>
<dbReference type="PANTHER" id="PTHR21677">
    <property type="entry name" value="CRAMPED PROTEIN"/>
    <property type="match status" value="1"/>
</dbReference>
<feature type="compositionally biased region" description="Low complexity" evidence="3">
    <location>
        <begin position="935"/>
        <end position="966"/>
    </location>
</feature>
<evidence type="ECO:0000256" key="2">
    <source>
        <dbReference type="ARBA" id="ARBA00023242"/>
    </source>
</evidence>
<feature type="region of interest" description="Disordered" evidence="3">
    <location>
        <begin position="1"/>
        <end position="39"/>
    </location>
</feature>
<dbReference type="RefSeq" id="XP_022254845.1">
    <property type="nucleotide sequence ID" value="XM_022399137.1"/>
</dbReference>
<feature type="compositionally biased region" description="Basic and acidic residues" evidence="3">
    <location>
        <begin position="713"/>
        <end position="727"/>
    </location>
</feature>
<feature type="compositionally biased region" description="Basic residues" evidence="3">
    <location>
        <begin position="438"/>
        <end position="447"/>
    </location>
</feature>
<feature type="compositionally biased region" description="Polar residues" evidence="3">
    <location>
        <begin position="574"/>
        <end position="590"/>
    </location>
</feature>
<reference evidence="6" key="1">
    <citation type="submission" date="2025-08" db="UniProtKB">
        <authorList>
            <consortium name="RefSeq"/>
        </authorList>
    </citation>
    <scope>IDENTIFICATION</scope>
    <source>
        <tissue evidence="6">Muscle</tissue>
    </source>
</reference>
<evidence type="ECO:0000313" key="6">
    <source>
        <dbReference type="RefSeq" id="XP_022254845.1"/>
    </source>
</evidence>
<feature type="region of interest" description="Disordered" evidence="3">
    <location>
        <begin position="927"/>
        <end position="996"/>
    </location>
</feature>
<feature type="region of interest" description="Disordered" evidence="3">
    <location>
        <begin position="574"/>
        <end position="596"/>
    </location>
</feature>
<keyword evidence="2" id="KW-0539">Nucleus</keyword>
<keyword evidence="5" id="KW-1185">Reference proteome</keyword>
<feature type="region of interest" description="Disordered" evidence="3">
    <location>
        <begin position="522"/>
        <end position="550"/>
    </location>
</feature>
<feature type="region of interest" description="Disordered" evidence="3">
    <location>
        <begin position="783"/>
        <end position="816"/>
    </location>
</feature>
<gene>
    <name evidence="6" type="primary">LOC106470528</name>
</gene>
<feature type="compositionally biased region" description="Low complexity" evidence="3">
    <location>
        <begin position="139"/>
        <end position="150"/>
    </location>
</feature>
<dbReference type="Gene3D" id="1.10.10.60">
    <property type="entry name" value="Homeodomain-like"/>
    <property type="match status" value="1"/>
</dbReference>
<protein>
    <submittedName>
        <fullName evidence="6">Mucin-17-like isoform X1</fullName>
    </submittedName>
</protein>
<feature type="compositionally biased region" description="Polar residues" evidence="3">
    <location>
        <begin position="670"/>
        <end position="690"/>
    </location>
</feature>
<evidence type="ECO:0000256" key="3">
    <source>
        <dbReference type="SAM" id="MobiDB-lite"/>
    </source>
</evidence>
<feature type="compositionally biased region" description="Low complexity" evidence="3">
    <location>
        <begin position="497"/>
        <end position="510"/>
    </location>
</feature>
<feature type="compositionally biased region" description="Basic and acidic residues" evidence="3">
    <location>
        <begin position="421"/>
        <end position="437"/>
    </location>
</feature>
<dbReference type="GeneID" id="106470528"/>
<evidence type="ECO:0000313" key="5">
    <source>
        <dbReference type="Proteomes" id="UP000694941"/>
    </source>
</evidence>
<evidence type="ECO:0000259" key="4">
    <source>
        <dbReference type="PROSITE" id="PS51293"/>
    </source>
</evidence>
<dbReference type="PROSITE" id="PS51293">
    <property type="entry name" value="SANT"/>
    <property type="match status" value="1"/>
</dbReference>
<dbReference type="InterPro" id="IPR017884">
    <property type="entry name" value="SANT_dom"/>
</dbReference>
<feature type="region of interest" description="Disordered" evidence="3">
    <location>
        <begin position="665"/>
        <end position="690"/>
    </location>
</feature>
<accession>A0ABM1TG39</accession>
<proteinExistence type="predicted"/>
<sequence>MVKRKRTSSCSAQEEKTQDDRSLEMYRGDSTTSGSVTGCIDDPTISNAYSDVREAWVQGSLTRSRAQQQAKSVVLETTNQNFPIENTDVKGEEKVQVIEKQVVTNSKAGIVGQRSSARLAKRPRKELSSPLPSQHPSKKSNGSSANSASKTISTNDQGKPRRTWELWSVEDKNAFFEALCEYGKDFENIQLYIAQRSKKKGVPPNMIKNKDQVRHFYYRTWHKISKYLDIGDDVKKQTQELYGLINYAELRKKIGGCLNEKNRQRLNDLILNGVTFVKFKGKKLRIKTPVCRALKKINNVEEPKIQEEPKLPKEIYIEFRPRTNAAWLHVQSLAQNPRVRTKVNLQRRLSTVIEYLEKKWKPQRLKQKEQILCNLSKVSVPELPPDPPPVLRVRPRSDFNISLLSIHPVDMASSADVSLESYRKNSEKNGKEKENIKGKRGTGKVKGKPVVEPKAGSSVRHLDISVDRKTPRQPITEQKSVDQVNQSNVQDSEKPMSNISSSTSSNDSSSLASHFKEIFSDGETLQASKDSSKESVSSEEVMCNRHDSLDNPVEEAQRSLSLLTNILQSMDGVDQTTASRSELSASSDVLSTPPGMLTKEPSYLQSLVVSTKDTIGELVPDKPGVNNMTLGQLLGLAAKTNREAAKEVSTKPEVNTNSTVNTVVTTQSNDMQSISASTSDSTELPTQSESSNMTFGQLLGLAAEQKHEAAKDVLTKPEINSKSETENKVVTTQVNDVQSTRASFSDNTELPTHTESSNMTLGQLLGLAAEQNCESTGELLVKQESHGKLESEESANTNSETKNSLEKKKDQCNTAGSEKVVKQKKVELQLEKASMMDIEVLRKGWTVEEVRMLTVGELYLMLNQPSKIVLEYDWEEKTTADLTLDQLETTKNEEPHLHQLSKVLNKLVQLASITFGNVKNKQQLPLSPHLQDNASSKSSGTSSSTSQTRGSGSSSGKNSSRSPSVRNNARSSGQSPTVKNTNRQLKKEKTTVMQGVSQSTVTTVTLGTMGQPMTPNPVADVPSISTTLGGTPATVQDKHMFVVPVGAAPRAVKPGMPTTTDSVTEQLHKLLPNSRRGARPRRKPIVIQRPLLPRRHTLGVGKPMTFVELLPSHSPLTAVIPVTTTSSSPAGVRHVTLPLTKKVVKVVPAATGPVDVTSLQVPLLKTAESSSSGGVVMQPHVILANSTASTTSLLSMPTVTQVISSVPNPSGYSRATTSHHAVRSSEGVNVITKHEDVVKGRLLSVTTPLTIRTDSHTTLASLSLRNSPISLKSPGLSSISVHSEISPPQLSIPETSTPVSISPPNISSLLEFSLPDSKVLFILFSLLPSYKG</sequence>
<dbReference type="InterPro" id="IPR055315">
    <property type="entry name" value="Cramped-like"/>
</dbReference>
<feature type="region of interest" description="Disordered" evidence="3">
    <location>
        <begin position="713"/>
        <end position="734"/>
    </location>
</feature>
<dbReference type="Proteomes" id="UP000694941">
    <property type="component" value="Unplaced"/>
</dbReference>
<feature type="compositionally biased region" description="Basic and acidic residues" evidence="3">
    <location>
        <begin position="13"/>
        <end position="27"/>
    </location>
</feature>
<feature type="compositionally biased region" description="Polar residues" evidence="3">
    <location>
        <begin position="473"/>
        <end position="490"/>
    </location>
</feature>
<feature type="domain" description="SANT" evidence="4">
    <location>
        <begin position="167"/>
        <end position="225"/>
    </location>
</feature>
<feature type="region of interest" description="Disordered" evidence="3">
    <location>
        <begin position="113"/>
        <end position="160"/>
    </location>
</feature>
<evidence type="ECO:0000256" key="1">
    <source>
        <dbReference type="ARBA" id="ARBA00023125"/>
    </source>
</evidence>
<keyword evidence="1" id="KW-0238">DNA-binding</keyword>
<feature type="region of interest" description="Disordered" evidence="3">
    <location>
        <begin position="420"/>
        <end position="510"/>
    </location>
</feature>
<name>A0ABM1TG39_LIMPO</name>